<evidence type="ECO:0000256" key="3">
    <source>
        <dbReference type="ARBA" id="ARBA00022475"/>
    </source>
</evidence>
<keyword evidence="11" id="KW-1185">Reference proteome</keyword>
<evidence type="ECO:0000256" key="4">
    <source>
        <dbReference type="ARBA" id="ARBA00022519"/>
    </source>
</evidence>
<comment type="caution">
    <text evidence="10">The sequence shown here is derived from an EMBL/GenBank/DDBJ whole genome shotgun (WGS) entry which is preliminary data.</text>
</comment>
<keyword evidence="7 9" id="KW-0472">Membrane</keyword>
<accession>A0ABT1XUF0</accession>
<dbReference type="PANTHER" id="PTHR30574">
    <property type="entry name" value="INNER MEMBRANE PROTEIN YEDE"/>
    <property type="match status" value="1"/>
</dbReference>
<sequence length="148" mass="14365">MTLSGFPDAAPLSGLMGGVLIGLAAALMLLALGRIAGVSGLAAKAIGLGGSGIARSDAWMFVIGLPFGALVVMLASGGFQANFASPLTLAIAGLLVGIGTRLGSGCTSGHGVCGVSRLSARSIVATATFMVTGIATVAVMNSFGLEVL</sequence>
<dbReference type="InterPro" id="IPR007272">
    <property type="entry name" value="Sulf_transp_TsuA/YedE"/>
</dbReference>
<gene>
    <name evidence="10" type="ORF">NSO95_15215</name>
</gene>
<keyword evidence="4" id="KW-0997">Cell inner membrane</keyword>
<reference evidence="10 11" key="1">
    <citation type="submission" date="2022-08" db="EMBL/GenBank/DDBJ databases">
        <title>Polyphasic taxonomy analysis of Qipengyuania sp.RS5-5.</title>
        <authorList>
            <person name="Xamxidin M."/>
            <person name="Wu M."/>
        </authorList>
    </citation>
    <scope>NUCLEOTIDE SEQUENCE [LARGE SCALE GENOMIC DNA]</scope>
    <source>
        <strain evidence="10 11">RS5-5</strain>
    </source>
</reference>
<keyword evidence="2" id="KW-0813">Transport</keyword>
<dbReference type="EMBL" id="JANKHH010000008">
    <property type="protein sequence ID" value="MCR2835294.1"/>
    <property type="molecule type" value="Genomic_DNA"/>
</dbReference>
<feature type="transmembrane region" description="Helical" evidence="9">
    <location>
        <begin position="123"/>
        <end position="143"/>
    </location>
</feature>
<keyword evidence="5 9" id="KW-0812">Transmembrane</keyword>
<evidence type="ECO:0000256" key="2">
    <source>
        <dbReference type="ARBA" id="ARBA00022448"/>
    </source>
</evidence>
<evidence type="ECO:0000313" key="10">
    <source>
        <dbReference type="EMBL" id="MCR2835294.1"/>
    </source>
</evidence>
<name>A0ABT1XUF0_9SPHN</name>
<feature type="transmembrane region" description="Helical" evidence="9">
    <location>
        <begin position="58"/>
        <end position="77"/>
    </location>
</feature>
<keyword evidence="3" id="KW-1003">Cell membrane</keyword>
<dbReference type="RefSeq" id="WP_257597184.1">
    <property type="nucleotide sequence ID" value="NZ_JANKHH010000008.1"/>
</dbReference>
<protein>
    <submittedName>
        <fullName evidence="10">YeeE/YedE family protein</fullName>
    </submittedName>
</protein>
<evidence type="ECO:0000256" key="1">
    <source>
        <dbReference type="ARBA" id="ARBA00004429"/>
    </source>
</evidence>
<evidence type="ECO:0000256" key="5">
    <source>
        <dbReference type="ARBA" id="ARBA00022692"/>
    </source>
</evidence>
<evidence type="ECO:0000256" key="6">
    <source>
        <dbReference type="ARBA" id="ARBA00022989"/>
    </source>
</evidence>
<dbReference type="Pfam" id="PF04143">
    <property type="entry name" value="Sulf_transp"/>
    <property type="match status" value="1"/>
</dbReference>
<dbReference type="PANTHER" id="PTHR30574:SF1">
    <property type="entry name" value="SULPHUR TRANSPORT DOMAIN-CONTAINING PROTEIN"/>
    <property type="match status" value="1"/>
</dbReference>
<feature type="transmembrane region" description="Helical" evidence="9">
    <location>
        <begin position="83"/>
        <end position="102"/>
    </location>
</feature>
<feature type="transmembrane region" description="Helical" evidence="9">
    <location>
        <begin position="12"/>
        <end position="37"/>
    </location>
</feature>
<organism evidence="10 11">
    <name type="scientific">Parerythrobacter lacustris</name>
    <dbReference type="NCBI Taxonomy" id="2969984"/>
    <lineage>
        <taxon>Bacteria</taxon>
        <taxon>Pseudomonadati</taxon>
        <taxon>Pseudomonadota</taxon>
        <taxon>Alphaproteobacteria</taxon>
        <taxon>Sphingomonadales</taxon>
        <taxon>Erythrobacteraceae</taxon>
        <taxon>Parerythrobacter</taxon>
    </lineage>
</organism>
<comment type="similarity">
    <text evidence="8">Belongs to the TsuA/YedE (TC 9.B.102) family.</text>
</comment>
<proteinExistence type="inferred from homology"/>
<evidence type="ECO:0000256" key="7">
    <source>
        <dbReference type="ARBA" id="ARBA00023136"/>
    </source>
</evidence>
<evidence type="ECO:0000256" key="9">
    <source>
        <dbReference type="SAM" id="Phobius"/>
    </source>
</evidence>
<dbReference type="Proteomes" id="UP001206067">
    <property type="component" value="Unassembled WGS sequence"/>
</dbReference>
<evidence type="ECO:0000256" key="8">
    <source>
        <dbReference type="ARBA" id="ARBA00035655"/>
    </source>
</evidence>
<comment type="subcellular location">
    <subcellularLocation>
        <location evidence="1">Cell inner membrane</location>
        <topology evidence="1">Multi-pass membrane protein</topology>
    </subcellularLocation>
</comment>
<evidence type="ECO:0000313" key="11">
    <source>
        <dbReference type="Proteomes" id="UP001206067"/>
    </source>
</evidence>
<keyword evidence="6 9" id="KW-1133">Transmembrane helix</keyword>